<evidence type="ECO:0000256" key="1">
    <source>
        <dbReference type="ARBA" id="ARBA00009913"/>
    </source>
</evidence>
<keyword evidence="4" id="KW-0233">DNA recombination</keyword>
<dbReference type="PROSITE" id="PS51736">
    <property type="entry name" value="RECOMBINASES_3"/>
    <property type="match status" value="1"/>
</dbReference>
<feature type="active site" description="O-(5'-phospho-DNA)-serine intermediate" evidence="5">
    <location>
        <position position="11"/>
    </location>
</feature>
<dbReference type="Pfam" id="PF00239">
    <property type="entry name" value="Resolvase"/>
    <property type="match status" value="1"/>
</dbReference>
<dbReference type="RefSeq" id="WP_349216976.1">
    <property type="nucleotide sequence ID" value="NZ_JBBMFA010000111.1"/>
</dbReference>
<name>A0ABV1GI40_9FIRM</name>
<evidence type="ECO:0000259" key="6">
    <source>
        <dbReference type="PROSITE" id="PS51736"/>
    </source>
</evidence>
<proteinExistence type="inferred from homology"/>
<keyword evidence="3" id="KW-0238">DNA-binding</keyword>
<evidence type="ECO:0000256" key="4">
    <source>
        <dbReference type="ARBA" id="ARBA00023172"/>
    </source>
</evidence>
<evidence type="ECO:0000256" key="2">
    <source>
        <dbReference type="ARBA" id="ARBA00022908"/>
    </source>
</evidence>
<dbReference type="InterPro" id="IPR050639">
    <property type="entry name" value="SSR_resolvase"/>
</dbReference>
<feature type="domain" description="Resolvase/invertase-type recombinase catalytic" evidence="6">
    <location>
        <begin position="3"/>
        <end position="149"/>
    </location>
</feature>
<dbReference type="PROSITE" id="PS00397">
    <property type="entry name" value="RECOMBINASES_1"/>
    <property type="match status" value="1"/>
</dbReference>
<comment type="similarity">
    <text evidence="1">Belongs to the site-specific recombinase resolvase family.</text>
</comment>
<dbReference type="PANTHER" id="PTHR30461">
    <property type="entry name" value="DNA-INVERTASE FROM LAMBDOID PROPHAGE"/>
    <property type="match status" value="1"/>
</dbReference>
<accession>A0ABV1GI40</accession>
<keyword evidence="2" id="KW-0229">DNA integration</keyword>
<dbReference type="InterPro" id="IPR006119">
    <property type="entry name" value="Resolv_N"/>
</dbReference>
<dbReference type="PANTHER" id="PTHR30461:SF26">
    <property type="entry name" value="RESOLVASE HOMOLOG YNEB"/>
    <property type="match status" value="1"/>
</dbReference>
<dbReference type="Gene3D" id="3.40.50.1390">
    <property type="entry name" value="Resolvase, N-terminal catalytic domain"/>
    <property type="match status" value="1"/>
</dbReference>
<dbReference type="EMBL" id="JBBMFA010000111">
    <property type="protein sequence ID" value="MEQ2521517.1"/>
    <property type="molecule type" value="Genomic_DNA"/>
</dbReference>
<reference evidence="7 8" key="1">
    <citation type="submission" date="2024-03" db="EMBL/GenBank/DDBJ databases">
        <title>Human intestinal bacterial collection.</title>
        <authorList>
            <person name="Pauvert C."/>
            <person name="Hitch T.C.A."/>
            <person name="Clavel T."/>
        </authorList>
    </citation>
    <scope>NUCLEOTIDE SEQUENCE [LARGE SCALE GENOMIC DNA]</scope>
    <source>
        <strain evidence="7 8">CLA-JM-H11</strain>
    </source>
</reference>
<dbReference type="SMART" id="SM00857">
    <property type="entry name" value="Resolvase"/>
    <property type="match status" value="1"/>
</dbReference>
<evidence type="ECO:0000256" key="3">
    <source>
        <dbReference type="ARBA" id="ARBA00023125"/>
    </source>
</evidence>
<evidence type="ECO:0000313" key="8">
    <source>
        <dbReference type="Proteomes" id="UP001477672"/>
    </source>
</evidence>
<dbReference type="SUPFAM" id="SSF53041">
    <property type="entry name" value="Resolvase-like"/>
    <property type="match status" value="1"/>
</dbReference>
<dbReference type="PROSITE" id="PS00398">
    <property type="entry name" value="RECOMBINASES_2"/>
    <property type="match status" value="1"/>
</dbReference>
<dbReference type="InterPro" id="IPR006118">
    <property type="entry name" value="Recombinase_CS"/>
</dbReference>
<organism evidence="7 8">
    <name type="scientific">Ruthenibacterium intestinale</name>
    <dbReference type="NCBI Taxonomy" id="3133163"/>
    <lineage>
        <taxon>Bacteria</taxon>
        <taxon>Bacillati</taxon>
        <taxon>Bacillota</taxon>
        <taxon>Clostridia</taxon>
        <taxon>Eubacteriales</taxon>
        <taxon>Oscillospiraceae</taxon>
        <taxon>Ruthenibacterium</taxon>
    </lineage>
</organism>
<dbReference type="CDD" id="cd03768">
    <property type="entry name" value="SR_ResInv"/>
    <property type="match status" value="1"/>
</dbReference>
<comment type="caution">
    <text evidence="7">The sequence shown here is derived from an EMBL/GenBank/DDBJ whole genome shotgun (WGS) entry which is preliminary data.</text>
</comment>
<protein>
    <submittedName>
        <fullName evidence="7">Recombinase family protein</fullName>
    </submittedName>
</protein>
<keyword evidence="8" id="KW-1185">Reference proteome</keyword>
<evidence type="ECO:0000313" key="7">
    <source>
        <dbReference type="EMBL" id="MEQ2521517.1"/>
    </source>
</evidence>
<dbReference type="InterPro" id="IPR036162">
    <property type="entry name" value="Resolvase-like_N_sf"/>
</dbReference>
<gene>
    <name evidence="7" type="ORF">WMO24_13935</name>
</gene>
<evidence type="ECO:0000256" key="5">
    <source>
        <dbReference type="PROSITE-ProRule" id="PRU10137"/>
    </source>
</evidence>
<dbReference type="Proteomes" id="UP001477672">
    <property type="component" value="Unassembled WGS sequence"/>
</dbReference>
<sequence length="204" mass="23566">MKKIYGYARVSTKEQHLDRQLKALMDHGIDERDIVSDHASGASLERPGYAALKSTMLRDGDTLVVKSLDRLSRNKEHIIQELQYFKNRHIKIQVLDLPTTMIELPEGQQWVFDMINNILIEVLSSIAEQERLTIKQRQAEGIAVAKEKGIHLGRPVITYPPNWEHIYQQWEDKKITAVAAMKQLGLKRSTFYKLASQFRANRKS</sequence>